<proteinExistence type="predicted"/>
<dbReference type="Proteomes" id="UP000002051">
    <property type="component" value="Unassembled WGS sequence"/>
</dbReference>
<name>A0A072UFZ7_MEDTR</name>
<feature type="region of interest" description="Disordered" evidence="1">
    <location>
        <begin position="1"/>
        <end position="22"/>
    </location>
</feature>
<feature type="compositionally biased region" description="Basic and acidic residues" evidence="1">
    <location>
        <begin position="13"/>
        <end position="22"/>
    </location>
</feature>
<evidence type="ECO:0000313" key="3">
    <source>
        <dbReference type="EnsemblPlants" id="KEH24705"/>
    </source>
</evidence>
<dbReference type="AlphaFoldDB" id="A0A072UFZ7"/>
<dbReference type="HOGENOM" id="CLU_2691545_0_0_1"/>
<evidence type="ECO:0000313" key="4">
    <source>
        <dbReference type="Proteomes" id="UP000002051"/>
    </source>
</evidence>
<organism evidence="2 4">
    <name type="scientific">Medicago truncatula</name>
    <name type="common">Barrel medic</name>
    <name type="synonym">Medicago tribuloides</name>
    <dbReference type="NCBI Taxonomy" id="3880"/>
    <lineage>
        <taxon>Eukaryota</taxon>
        <taxon>Viridiplantae</taxon>
        <taxon>Streptophyta</taxon>
        <taxon>Embryophyta</taxon>
        <taxon>Tracheophyta</taxon>
        <taxon>Spermatophyta</taxon>
        <taxon>Magnoliopsida</taxon>
        <taxon>eudicotyledons</taxon>
        <taxon>Gunneridae</taxon>
        <taxon>Pentapetalae</taxon>
        <taxon>rosids</taxon>
        <taxon>fabids</taxon>
        <taxon>Fabales</taxon>
        <taxon>Fabaceae</taxon>
        <taxon>Papilionoideae</taxon>
        <taxon>50 kb inversion clade</taxon>
        <taxon>NPAAA clade</taxon>
        <taxon>Hologalegina</taxon>
        <taxon>IRL clade</taxon>
        <taxon>Trifolieae</taxon>
        <taxon>Medicago</taxon>
    </lineage>
</organism>
<accession>A0A072UFZ7</accession>
<protein>
    <recommendedName>
        <fullName evidence="5">Transmembrane protein</fullName>
    </recommendedName>
</protein>
<dbReference type="EnsemblPlants" id="KEH24705">
    <property type="protein sequence ID" value="KEH24705"/>
    <property type="gene ID" value="MTR_7g118365"/>
</dbReference>
<evidence type="ECO:0008006" key="5">
    <source>
        <dbReference type="Google" id="ProtNLM"/>
    </source>
</evidence>
<dbReference type="EMBL" id="CM001223">
    <property type="protein sequence ID" value="KEH24705.1"/>
    <property type="molecule type" value="Genomic_DNA"/>
</dbReference>
<reference evidence="2 4" key="1">
    <citation type="journal article" date="2011" name="Nature">
        <title>The Medicago genome provides insight into the evolution of rhizobial symbioses.</title>
        <authorList>
            <person name="Young N.D."/>
            <person name="Debelle F."/>
            <person name="Oldroyd G.E."/>
            <person name="Geurts R."/>
            <person name="Cannon S.B."/>
            <person name="Udvardi M.K."/>
            <person name="Benedito V.A."/>
            <person name="Mayer K.F."/>
            <person name="Gouzy J."/>
            <person name="Schoof H."/>
            <person name="Van de Peer Y."/>
            <person name="Proost S."/>
            <person name="Cook D.R."/>
            <person name="Meyers B.C."/>
            <person name="Spannagl M."/>
            <person name="Cheung F."/>
            <person name="De Mita S."/>
            <person name="Krishnakumar V."/>
            <person name="Gundlach H."/>
            <person name="Zhou S."/>
            <person name="Mudge J."/>
            <person name="Bharti A.K."/>
            <person name="Murray J.D."/>
            <person name="Naoumkina M.A."/>
            <person name="Rosen B."/>
            <person name="Silverstein K.A."/>
            <person name="Tang H."/>
            <person name="Rombauts S."/>
            <person name="Zhao P.X."/>
            <person name="Zhou P."/>
            <person name="Barbe V."/>
            <person name="Bardou P."/>
            <person name="Bechner M."/>
            <person name="Bellec A."/>
            <person name="Berger A."/>
            <person name="Berges H."/>
            <person name="Bidwell S."/>
            <person name="Bisseling T."/>
            <person name="Choisne N."/>
            <person name="Couloux A."/>
            <person name="Denny R."/>
            <person name="Deshpande S."/>
            <person name="Dai X."/>
            <person name="Doyle J.J."/>
            <person name="Dudez A.M."/>
            <person name="Farmer A.D."/>
            <person name="Fouteau S."/>
            <person name="Franken C."/>
            <person name="Gibelin C."/>
            <person name="Gish J."/>
            <person name="Goldstein S."/>
            <person name="Gonzalez A.J."/>
            <person name="Green P.J."/>
            <person name="Hallab A."/>
            <person name="Hartog M."/>
            <person name="Hua A."/>
            <person name="Humphray S.J."/>
            <person name="Jeong D.H."/>
            <person name="Jing Y."/>
            <person name="Jocker A."/>
            <person name="Kenton S.M."/>
            <person name="Kim D.J."/>
            <person name="Klee K."/>
            <person name="Lai H."/>
            <person name="Lang C."/>
            <person name="Lin S."/>
            <person name="Macmil S.L."/>
            <person name="Magdelenat G."/>
            <person name="Matthews L."/>
            <person name="McCorrison J."/>
            <person name="Monaghan E.L."/>
            <person name="Mun J.H."/>
            <person name="Najar F.Z."/>
            <person name="Nicholson C."/>
            <person name="Noirot C."/>
            <person name="O'Bleness M."/>
            <person name="Paule C.R."/>
            <person name="Poulain J."/>
            <person name="Prion F."/>
            <person name="Qin B."/>
            <person name="Qu C."/>
            <person name="Retzel E.F."/>
            <person name="Riddle C."/>
            <person name="Sallet E."/>
            <person name="Samain S."/>
            <person name="Samson N."/>
            <person name="Sanders I."/>
            <person name="Saurat O."/>
            <person name="Scarpelli C."/>
            <person name="Schiex T."/>
            <person name="Segurens B."/>
            <person name="Severin A.J."/>
            <person name="Sherrier D.J."/>
            <person name="Shi R."/>
            <person name="Sims S."/>
            <person name="Singer S.R."/>
            <person name="Sinharoy S."/>
            <person name="Sterck L."/>
            <person name="Viollet A."/>
            <person name="Wang B.B."/>
            <person name="Wang K."/>
            <person name="Wang M."/>
            <person name="Wang X."/>
            <person name="Warfsmann J."/>
            <person name="Weissenbach J."/>
            <person name="White D.D."/>
            <person name="White J.D."/>
            <person name="Wiley G.B."/>
            <person name="Wincker P."/>
            <person name="Xing Y."/>
            <person name="Yang L."/>
            <person name="Yao Z."/>
            <person name="Ying F."/>
            <person name="Zhai J."/>
            <person name="Zhou L."/>
            <person name="Zuber A."/>
            <person name="Denarie J."/>
            <person name="Dixon R.A."/>
            <person name="May G.D."/>
            <person name="Schwartz D.C."/>
            <person name="Rogers J."/>
            <person name="Quetier F."/>
            <person name="Town C.D."/>
            <person name="Roe B.A."/>
        </authorList>
    </citation>
    <scope>NUCLEOTIDE SEQUENCE [LARGE SCALE GENOMIC DNA]</scope>
    <source>
        <strain evidence="2">A17</strain>
        <strain evidence="3 4">cv. Jemalong A17</strain>
    </source>
</reference>
<reference evidence="3" key="3">
    <citation type="submission" date="2015-04" db="UniProtKB">
        <authorList>
            <consortium name="EnsemblPlants"/>
        </authorList>
    </citation>
    <scope>IDENTIFICATION</scope>
    <source>
        <strain evidence="3">cv. Jemalong A17</strain>
    </source>
</reference>
<evidence type="ECO:0000256" key="1">
    <source>
        <dbReference type="SAM" id="MobiDB-lite"/>
    </source>
</evidence>
<gene>
    <name evidence="2" type="ordered locus">MTR_7g118365</name>
</gene>
<sequence>MGFWGKNQFSGRTDVHRSPREHSCLASRVSNVTTRLASSPTRHGEPLMPRLLLNIHDEMDSENYSAAMFSVIIS</sequence>
<keyword evidence="4" id="KW-1185">Reference proteome</keyword>
<reference evidence="2 4" key="2">
    <citation type="journal article" date="2014" name="BMC Genomics">
        <title>An improved genome release (version Mt4.0) for the model legume Medicago truncatula.</title>
        <authorList>
            <person name="Tang H."/>
            <person name="Krishnakumar V."/>
            <person name="Bidwell S."/>
            <person name="Rosen B."/>
            <person name="Chan A."/>
            <person name="Zhou S."/>
            <person name="Gentzbittel L."/>
            <person name="Childs K.L."/>
            <person name="Yandell M."/>
            <person name="Gundlach H."/>
            <person name="Mayer K.F."/>
            <person name="Schwartz D.C."/>
            <person name="Town C.D."/>
        </authorList>
    </citation>
    <scope>GENOME REANNOTATION</scope>
    <source>
        <strain evidence="2">A17</strain>
        <strain evidence="3 4">cv. Jemalong A17</strain>
    </source>
</reference>
<evidence type="ECO:0000313" key="2">
    <source>
        <dbReference type="EMBL" id="KEH24705.1"/>
    </source>
</evidence>